<dbReference type="PROSITE" id="PS51688">
    <property type="entry name" value="ICA"/>
    <property type="match status" value="1"/>
</dbReference>
<sequence>MELSLILSDDTETYQAILGQFIESSAAETHADRILAQQAAETATNSANSALDSAGQAAQSAAASADSATRAAASAAAASTSEQHASQYATAAQAASTDAAGSASSAASSASSASLSATSAANSATAASVSEQNAAATLANALKKANNLSDVADAATALANLGGAPKASPTFTGNVGVPTRAVGDSTDNAASTKFVATGFLPRTGGTVSGQSWFNGGVNFPWAEIGNAATVSTPFLDFHSSGSGNDYDVRLISIGGGSATGQGNLDFYGQAFTCMNGIVRLGNSRGIYFKRTDGTYHIAMQLTADSSNNTDIINCDGGGRIRFINDAYNAELGWFDNNGNFWARGDIQGFSDRRVKSNIKRIKGAMAKVRELVGVTFTRRRSKDKTRHMGFIAQDVEPIVPEVVHTDEKGMKSIAYANMTALLAEALKELDERVAALEAGK</sequence>
<evidence type="ECO:0000313" key="3">
    <source>
        <dbReference type="Proteomes" id="UP000004535"/>
    </source>
</evidence>
<comment type="caution">
    <text evidence="2">The sequence shown here is derived from an EMBL/GenBank/DDBJ whole genome shotgun (WGS) entry which is preliminary data.</text>
</comment>
<reference evidence="2 3" key="1">
    <citation type="journal article" date="2012" name="J. Bacteriol.">
        <title>Draft Genome Sequence Determination for Cystic Fibrosis and Chronic Granulomatous Disease Burkholderia multivorans Isolates.</title>
        <authorList>
            <person name="Varga J.J."/>
            <person name="Losada L."/>
            <person name="Zelazny A.M."/>
            <person name="Brinkac L."/>
            <person name="Harkins D."/>
            <person name="Radune D."/>
            <person name="Hostetler J."/>
            <person name="Sampaio E.P."/>
            <person name="Ronning C.M."/>
            <person name="Nierman W.C."/>
            <person name="Greenberg D.E."/>
            <person name="Holland S.M."/>
            <person name="Goldberg J.B."/>
        </authorList>
    </citation>
    <scope>NUCLEOTIDE SEQUENCE [LARGE SCALE GENOMIC DNA]</scope>
    <source>
        <strain evidence="2 3">CGD2</strain>
    </source>
</reference>
<name>B9BQE3_9BURK</name>
<evidence type="ECO:0000259" key="1">
    <source>
        <dbReference type="PROSITE" id="PS51688"/>
    </source>
</evidence>
<dbReference type="EMBL" id="ACFC01000005">
    <property type="protein sequence ID" value="EEE06838.1"/>
    <property type="molecule type" value="Genomic_DNA"/>
</dbReference>
<dbReference type="Pfam" id="PF13884">
    <property type="entry name" value="Peptidase_S74"/>
    <property type="match status" value="1"/>
</dbReference>
<dbReference type="RefSeq" id="WP_006405656.1">
    <property type="nucleotide sequence ID" value="NZ_ACFC01000005.1"/>
</dbReference>
<proteinExistence type="predicted"/>
<accession>B9BQE3</accession>
<organism evidence="2 3">
    <name type="scientific">Burkholderia multivorans CGD2</name>
    <dbReference type="NCBI Taxonomy" id="513052"/>
    <lineage>
        <taxon>Bacteria</taxon>
        <taxon>Pseudomonadati</taxon>
        <taxon>Pseudomonadota</taxon>
        <taxon>Betaproteobacteria</taxon>
        <taxon>Burkholderiales</taxon>
        <taxon>Burkholderiaceae</taxon>
        <taxon>Burkholderia</taxon>
        <taxon>Burkholderia cepacia complex</taxon>
    </lineage>
</organism>
<gene>
    <name evidence="2" type="ORF">BURMUCGD2_1226</name>
</gene>
<dbReference type="Proteomes" id="UP000004535">
    <property type="component" value="Unassembled WGS sequence"/>
</dbReference>
<feature type="domain" description="Peptidase S74" evidence="1">
    <location>
        <begin position="350"/>
        <end position="440"/>
    </location>
</feature>
<dbReference type="AlphaFoldDB" id="B9BQE3"/>
<evidence type="ECO:0000313" key="2">
    <source>
        <dbReference type="EMBL" id="EEE06838.1"/>
    </source>
</evidence>
<dbReference type="InterPro" id="IPR030392">
    <property type="entry name" value="S74_ICA"/>
</dbReference>
<protein>
    <submittedName>
        <fullName evidence="2">Putative YapH protein</fullName>
    </submittedName>
</protein>